<evidence type="ECO:0000256" key="1">
    <source>
        <dbReference type="ARBA" id="ARBA00022987"/>
    </source>
</evidence>
<dbReference type="RefSeq" id="WP_082059000.1">
    <property type="nucleotide sequence ID" value="NZ_BAFN01000001.1"/>
</dbReference>
<evidence type="ECO:0000313" key="6">
    <source>
        <dbReference type="Proteomes" id="UP000032309"/>
    </source>
</evidence>
<comment type="similarity">
    <text evidence="3">Belongs to the gas vesicle GvpF/GvpL family.</text>
</comment>
<evidence type="ECO:0000313" key="5">
    <source>
        <dbReference type="EMBL" id="GAN32153.1"/>
    </source>
</evidence>
<comment type="caution">
    <text evidence="5">The sequence shown here is derived from an EMBL/GenBank/DDBJ whole genome shotgun (WGS) entry which is preliminary data.</text>
</comment>
<evidence type="ECO:0000256" key="2">
    <source>
        <dbReference type="ARBA" id="ARBA00035108"/>
    </source>
</evidence>
<dbReference type="Proteomes" id="UP000032309">
    <property type="component" value="Unassembled WGS sequence"/>
</dbReference>
<protein>
    <submittedName>
        <fullName evidence="5">Uncharacterized protein</fullName>
    </submittedName>
</protein>
<dbReference type="InterPro" id="IPR009430">
    <property type="entry name" value="GvpL/GvpF"/>
</dbReference>
<reference evidence="6" key="1">
    <citation type="journal article" date="2015" name="Genome Announc.">
        <title>Draft Genome Sequence of an Anaerobic Ammonium-Oxidizing Bacterium, "Candidatus Brocadia sinica".</title>
        <authorList>
            <person name="Oshiki M."/>
            <person name="Shinyako-Hata K."/>
            <person name="Satoh H."/>
            <person name="Okabe S."/>
        </authorList>
    </citation>
    <scope>NUCLEOTIDE SEQUENCE [LARGE SCALE GENOMIC DNA]</scope>
    <source>
        <strain evidence="6">JPN1</strain>
    </source>
</reference>
<feature type="region of interest" description="Disordered" evidence="4">
    <location>
        <begin position="102"/>
        <end position="127"/>
    </location>
</feature>
<dbReference type="PANTHER" id="PTHR36852">
    <property type="entry name" value="PROTEIN GVPL 2"/>
    <property type="match status" value="1"/>
</dbReference>
<keyword evidence="1" id="KW-0304">Gas vesicle</keyword>
<sequence>MSKIADRDQTNTMLPDTSPGIYAYCLTMTPVAFPHTMTGIDGMHKVYSVEQDGIFAVLSNVSLQEYNEETLEKNMTDVTWLAARAKKHEEIIEFVMTNNLSNQNETSPSSHSPSLHISSSFTKGSMGEKEWGGESEVAEKYYTPVVPLRFCTIYKNLEGFFKAVMPHKEKIISFMNYTSDKLEWSVKVFCDKTVVMNNYDRNKEQSPFANQTSLLPGEAYLLKKKARKVQEERFRIDLQAYLKDIDYTLSLYTDRYRFLQCTNKSIHNRSLDMIMNAAFLVEQQALNAFKNTLDKLAEKYRDEGLVFGVSGPWPPYNFCPAL</sequence>
<feature type="compositionally biased region" description="Low complexity" evidence="4">
    <location>
        <begin position="107"/>
        <end position="120"/>
    </location>
</feature>
<organism evidence="5 6">
    <name type="scientific">Candidatus Brocadia sinica JPN1</name>
    <dbReference type="NCBI Taxonomy" id="1197129"/>
    <lineage>
        <taxon>Bacteria</taxon>
        <taxon>Pseudomonadati</taxon>
        <taxon>Planctomycetota</taxon>
        <taxon>Candidatus Brocadiia</taxon>
        <taxon>Candidatus Brocadiales</taxon>
        <taxon>Candidatus Brocadiaceae</taxon>
        <taxon>Candidatus Brocadia</taxon>
    </lineage>
</organism>
<dbReference type="EMBL" id="BAFN01000001">
    <property type="protein sequence ID" value="GAN32153.1"/>
    <property type="molecule type" value="Genomic_DNA"/>
</dbReference>
<proteinExistence type="inferred from homology"/>
<keyword evidence="6" id="KW-1185">Reference proteome</keyword>
<accession>A0ABQ0JTV3</accession>
<gene>
    <name evidence="5" type="ORF">BROSI_A0665</name>
</gene>
<dbReference type="PANTHER" id="PTHR36852:SF1">
    <property type="entry name" value="PROTEIN GVPL 2"/>
    <property type="match status" value="1"/>
</dbReference>
<evidence type="ECO:0000256" key="3">
    <source>
        <dbReference type="ARBA" id="ARBA00035643"/>
    </source>
</evidence>
<evidence type="ECO:0000256" key="4">
    <source>
        <dbReference type="SAM" id="MobiDB-lite"/>
    </source>
</evidence>
<comment type="subcellular location">
    <subcellularLocation>
        <location evidence="2">Gas vesicle</location>
    </subcellularLocation>
</comment>
<dbReference type="Pfam" id="PF06386">
    <property type="entry name" value="GvpL_GvpF"/>
    <property type="match status" value="2"/>
</dbReference>
<name>A0ABQ0JTV3_9BACT</name>